<comment type="caution">
    <text evidence="4">The sequence shown here is derived from an EMBL/GenBank/DDBJ whole genome shotgun (WGS) entry which is preliminary data.</text>
</comment>
<feature type="transmembrane region" description="Helical" evidence="2">
    <location>
        <begin position="393"/>
        <end position="410"/>
    </location>
</feature>
<keyword evidence="2" id="KW-1133">Transmembrane helix</keyword>
<feature type="compositionally biased region" description="Pro residues" evidence="1">
    <location>
        <begin position="349"/>
        <end position="365"/>
    </location>
</feature>
<evidence type="ECO:0000256" key="2">
    <source>
        <dbReference type="SAM" id="Phobius"/>
    </source>
</evidence>
<evidence type="ECO:0000313" key="4">
    <source>
        <dbReference type="EMBL" id="MBB6567588.1"/>
    </source>
</evidence>
<name>A0A841S601_9ACTN</name>
<protein>
    <recommendedName>
        <fullName evidence="3">DUF6923 domain-containing protein</fullName>
    </recommendedName>
</protein>
<dbReference type="AlphaFoldDB" id="A0A841S601"/>
<gene>
    <name evidence="4" type="ORF">HNR71_003225</name>
</gene>
<dbReference type="RefSeq" id="WP_184999614.1">
    <property type="nucleotide sequence ID" value="NZ_BAAAGT010000003.1"/>
</dbReference>
<feature type="region of interest" description="Disordered" evidence="1">
    <location>
        <begin position="273"/>
        <end position="385"/>
    </location>
</feature>
<proteinExistence type="predicted"/>
<keyword evidence="2" id="KW-0812">Transmembrane</keyword>
<feature type="compositionally biased region" description="Pro residues" evidence="1">
    <location>
        <begin position="278"/>
        <end position="340"/>
    </location>
</feature>
<evidence type="ECO:0000256" key="1">
    <source>
        <dbReference type="SAM" id="MobiDB-lite"/>
    </source>
</evidence>
<reference evidence="4 5" key="1">
    <citation type="submission" date="2020-08" db="EMBL/GenBank/DDBJ databases">
        <title>Sequencing the genomes of 1000 actinobacteria strains.</title>
        <authorList>
            <person name="Klenk H.-P."/>
        </authorList>
    </citation>
    <scope>NUCLEOTIDE SEQUENCE [LARGE SCALE GENOMIC DNA]</scope>
    <source>
        <strain evidence="4 5">DSM 15626</strain>
    </source>
</reference>
<dbReference type="Proteomes" id="UP000553957">
    <property type="component" value="Unassembled WGS sequence"/>
</dbReference>
<evidence type="ECO:0000313" key="5">
    <source>
        <dbReference type="Proteomes" id="UP000553957"/>
    </source>
</evidence>
<accession>A0A841S601</accession>
<dbReference type="PRINTS" id="PR01217">
    <property type="entry name" value="PRICHEXTENSN"/>
</dbReference>
<dbReference type="SUPFAM" id="SSF63825">
    <property type="entry name" value="YWTD domain"/>
    <property type="match status" value="1"/>
</dbReference>
<keyword evidence="2" id="KW-0472">Membrane</keyword>
<dbReference type="EMBL" id="JACHKF010000001">
    <property type="protein sequence ID" value="MBB6567588.1"/>
    <property type="molecule type" value="Genomic_DNA"/>
</dbReference>
<organism evidence="4 5">
    <name type="scientific">Kribbella sandramycini</name>
    <dbReference type="NCBI Taxonomy" id="60450"/>
    <lineage>
        <taxon>Bacteria</taxon>
        <taxon>Bacillati</taxon>
        <taxon>Actinomycetota</taxon>
        <taxon>Actinomycetes</taxon>
        <taxon>Propionibacteriales</taxon>
        <taxon>Kribbellaceae</taxon>
        <taxon>Kribbella</taxon>
    </lineage>
</organism>
<dbReference type="Pfam" id="PF21959">
    <property type="entry name" value="DUF6923"/>
    <property type="match status" value="1"/>
</dbReference>
<evidence type="ECO:0000259" key="3">
    <source>
        <dbReference type="Pfam" id="PF21959"/>
    </source>
</evidence>
<feature type="domain" description="DUF6923" evidence="3">
    <location>
        <begin position="71"/>
        <end position="212"/>
    </location>
</feature>
<dbReference type="InterPro" id="IPR054215">
    <property type="entry name" value="DUF6923"/>
</dbReference>
<sequence length="417" mass="43962">MGEVRRALAGVAVVGATAAAGVLFVAQPSVAAAECSIFDFRSTYYSSLSRLVRVDLPSGTSTDLGRLNYQIQAAGYSSQQDLVYGVATRDRNGWLLRRPRLVTVDRRGAVVDLGQLREGVGGLADPIGGTVFGSRFYIRDHHRLYTINIDPASSSYRKVIAVVRLKPVPVGLSVDDFGASPVSGTLYGIATYGHTAKVVSLDPSNGAMRVVASVPGVPWQDSYTSVVVSSSAIYAVHTGHGRPSRAYQIGFDGSAKQVSSWAAIAGSEAAGCLSRALPPTPTPTPTPRPPTTPTPRPTLTPTPRPPTPRPPAPKPTLTPTPTPTPTPVRTPTPTPTPTPPAEQVVLPPDETPTPTPTPVPPAPEQPPKEFVAAQQAAADQESTSRAVQTMRRWSLATVILILSGGAAMAAQRRMRRP</sequence>